<name>A0ABW1TWS8_9BURK</name>
<dbReference type="InterPro" id="IPR029058">
    <property type="entry name" value="AB_hydrolase_fold"/>
</dbReference>
<keyword evidence="2" id="KW-0378">Hydrolase</keyword>
<evidence type="ECO:0000256" key="1">
    <source>
        <dbReference type="SAM" id="SignalP"/>
    </source>
</evidence>
<gene>
    <name evidence="2" type="ORF">ACFQND_08375</name>
</gene>
<keyword evidence="3" id="KW-1185">Reference proteome</keyword>
<reference evidence="3" key="1">
    <citation type="journal article" date="2019" name="Int. J. Syst. Evol. Microbiol.">
        <title>The Global Catalogue of Microorganisms (GCM) 10K type strain sequencing project: providing services to taxonomists for standard genome sequencing and annotation.</title>
        <authorList>
            <consortium name="The Broad Institute Genomics Platform"/>
            <consortium name="The Broad Institute Genome Sequencing Center for Infectious Disease"/>
            <person name="Wu L."/>
            <person name="Ma J."/>
        </authorList>
    </citation>
    <scope>NUCLEOTIDE SEQUENCE [LARGE SCALE GENOMIC DNA]</scope>
    <source>
        <strain evidence="3">CCUG 39402</strain>
    </source>
</reference>
<dbReference type="EMBL" id="JBHSRS010000018">
    <property type="protein sequence ID" value="MFC6281242.1"/>
    <property type="molecule type" value="Genomic_DNA"/>
</dbReference>
<dbReference type="RefSeq" id="WP_371436823.1">
    <property type="nucleotide sequence ID" value="NZ_JBHSRS010000018.1"/>
</dbReference>
<comment type="caution">
    <text evidence="2">The sequence shown here is derived from an EMBL/GenBank/DDBJ whole genome shotgun (WGS) entry which is preliminary data.</text>
</comment>
<dbReference type="Proteomes" id="UP001596270">
    <property type="component" value="Unassembled WGS sequence"/>
</dbReference>
<accession>A0ABW1TWS8</accession>
<dbReference type="SUPFAM" id="SSF53474">
    <property type="entry name" value="alpha/beta-Hydrolases"/>
    <property type="match status" value="1"/>
</dbReference>
<feature type="signal peptide" evidence="1">
    <location>
        <begin position="1"/>
        <end position="23"/>
    </location>
</feature>
<feature type="chain" id="PRO_5047461674" evidence="1">
    <location>
        <begin position="24"/>
        <end position="267"/>
    </location>
</feature>
<dbReference type="Gene3D" id="3.40.50.1820">
    <property type="entry name" value="alpha/beta hydrolase"/>
    <property type="match status" value="1"/>
</dbReference>
<dbReference type="PROSITE" id="PS51257">
    <property type="entry name" value="PROKAR_LIPOPROTEIN"/>
    <property type="match status" value="1"/>
</dbReference>
<organism evidence="2 3">
    <name type="scientific">Polaromonas aquatica</name>
    <dbReference type="NCBI Taxonomy" id="332657"/>
    <lineage>
        <taxon>Bacteria</taxon>
        <taxon>Pseudomonadati</taxon>
        <taxon>Pseudomonadota</taxon>
        <taxon>Betaproteobacteria</taxon>
        <taxon>Burkholderiales</taxon>
        <taxon>Comamonadaceae</taxon>
        <taxon>Polaromonas</taxon>
    </lineage>
</organism>
<evidence type="ECO:0000313" key="2">
    <source>
        <dbReference type="EMBL" id="MFC6281242.1"/>
    </source>
</evidence>
<dbReference type="GO" id="GO:0016787">
    <property type="term" value="F:hydrolase activity"/>
    <property type="evidence" value="ECO:0007669"/>
    <property type="project" value="UniProtKB-KW"/>
</dbReference>
<sequence length="267" mass="28776">MRKTLCTWLAISFMACCVGLAHAQTAPRVVDIPTRPGVTQRVLVLAPAEPKAVAILFTGGNGILQVADNGELRQGKGNFLIRSRQMFVDQGLMTVVVDAPSDRQTSPYLSGFRQTPEHLADIKAVMAWVRTQTGVPVWLVGTSRGTQSSAFVATELSGDPGKAGPDGLVLTSTILSDERGRAVPNMPLGKLRIPVLVVHHEQDGCRLCSFSEIPRLMDQLTGAPRKQLLSFKGGNNRGDPCEAFAYHGFNGLEAEVVTQTVAWMLAK</sequence>
<keyword evidence="1" id="KW-0732">Signal</keyword>
<evidence type="ECO:0000313" key="3">
    <source>
        <dbReference type="Proteomes" id="UP001596270"/>
    </source>
</evidence>
<protein>
    <submittedName>
        <fullName evidence="2">Alpha/beta hydrolase</fullName>
    </submittedName>
</protein>
<proteinExistence type="predicted"/>